<evidence type="ECO:0000313" key="2">
    <source>
        <dbReference type="EMBL" id="SDC83261.1"/>
    </source>
</evidence>
<dbReference type="AlphaFoldDB" id="A0A1G6PTG1"/>
<evidence type="ECO:0000256" key="1">
    <source>
        <dbReference type="SAM" id="Phobius"/>
    </source>
</evidence>
<sequence length="52" mass="5442">MGVVIRLLLAVSGVLAGALVARDAPIFGVVQAMLAIWVVVVVLLTGAWLSRR</sequence>
<keyword evidence="1" id="KW-0812">Transmembrane</keyword>
<proteinExistence type="predicted"/>
<evidence type="ECO:0000313" key="3">
    <source>
        <dbReference type="Proteomes" id="UP000198925"/>
    </source>
</evidence>
<keyword evidence="1" id="KW-0472">Membrane</keyword>
<reference evidence="2 3" key="1">
    <citation type="submission" date="2016-10" db="EMBL/GenBank/DDBJ databases">
        <authorList>
            <person name="de Groot N.N."/>
        </authorList>
    </citation>
    <scope>NUCLEOTIDE SEQUENCE [LARGE SCALE GENOMIC DNA]</scope>
    <source>
        <strain evidence="2 3">CPCC 100156</strain>
    </source>
</reference>
<gene>
    <name evidence="2" type="ORF">SAMN04487779_1002510</name>
</gene>
<dbReference type="EMBL" id="FMZX01000002">
    <property type="protein sequence ID" value="SDC83261.1"/>
    <property type="molecule type" value="Genomic_DNA"/>
</dbReference>
<keyword evidence="3" id="KW-1185">Reference proteome</keyword>
<protein>
    <submittedName>
        <fullName evidence="2">Uncharacterized protein</fullName>
    </submittedName>
</protein>
<accession>A0A1G6PTG1</accession>
<keyword evidence="1" id="KW-1133">Transmembrane helix</keyword>
<name>A0A1G6PTG1_9PROT</name>
<dbReference type="STRING" id="938405.SAMN02927895_02237"/>
<dbReference type="Proteomes" id="UP000198925">
    <property type="component" value="Unassembled WGS sequence"/>
</dbReference>
<organism evidence="2 3">
    <name type="scientific">Belnapia rosea</name>
    <dbReference type="NCBI Taxonomy" id="938405"/>
    <lineage>
        <taxon>Bacteria</taxon>
        <taxon>Pseudomonadati</taxon>
        <taxon>Pseudomonadota</taxon>
        <taxon>Alphaproteobacteria</taxon>
        <taxon>Acetobacterales</taxon>
        <taxon>Roseomonadaceae</taxon>
        <taxon>Belnapia</taxon>
    </lineage>
</organism>
<feature type="transmembrane region" description="Helical" evidence="1">
    <location>
        <begin position="26"/>
        <end position="49"/>
    </location>
</feature>